<organism evidence="1 2">
    <name type="scientific">Orrella marina</name>
    <dbReference type="NCBI Taxonomy" id="2163011"/>
    <lineage>
        <taxon>Bacteria</taxon>
        <taxon>Pseudomonadati</taxon>
        <taxon>Pseudomonadota</taxon>
        <taxon>Betaproteobacteria</taxon>
        <taxon>Burkholderiales</taxon>
        <taxon>Alcaligenaceae</taxon>
        <taxon>Orrella</taxon>
    </lineage>
</organism>
<sequence length="69" mass="7511">MKLDASQVCFPKVGWLKTVVHREIARKSKTFIVLRQTTGKRDASVLADEGPPGISPLCHIEHITGIATG</sequence>
<keyword evidence="2" id="KW-1185">Reference proteome</keyword>
<accession>A0A2R4XKK4</accession>
<evidence type="ECO:0000313" key="1">
    <source>
        <dbReference type="EMBL" id="AWB34318.1"/>
    </source>
</evidence>
<dbReference type="EMBL" id="CP028901">
    <property type="protein sequence ID" value="AWB34318.1"/>
    <property type="molecule type" value="Genomic_DNA"/>
</dbReference>
<dbReference type="Proteomes" id="UP000244571">
    <property type="component" value="Chromosome"/>
</dbReference>
<proteinExistence type="predicted"/>
<name>A0A2R4XKK4_9BURK</name>
<gene>
    <name evidence="1" type="ORF">DBV39_12070</name>
</gene>
<dbReference type="KEGG" id="boz:DBV39_12070"/>
<dbReference type="AlphaFoldDB" id="A0A2R4XKK4"/>
<evidence type="ECO:0000313" key="2">
    <source>
        <dbReference type="Proteomes" id="UP000244571"/>
    </source>
</evidence>
<protein>
    <submittedName>
        <fullName evidence="1">Uncharacterized protein</fullName>
    </submittedName>
</protein>
<reference evidence="1 2" key="1">
    <citation type="submission" date="2018-04" db="EMBL/GenBank/DDBJ databases">
        <title>Bordetella sp. HZ20 isolated from seawater.</title>
        <authorList>
            <person name="Sun C."/>
        </authorList>
    </citation>
    <scope>NUCLEOTIDE SEQUENCE [LARGE SCALE GENOMIC DNA]</scope>
    <source>
        <strain evidence="1 2">HZ20</strain>
    </source>
</reference>